<dbReference type="EMBL" id="JAEKMH010000001">
    <property type="protein sequence ID" value="MBJ3783410.1"/>
    <property type="molecule type" value="Genomic_DNA"/>
</dbReference>
<organism evidence="2 3">
    <name type="scientific">Devosia sediminis</name>
    <dbReference type="NCBI Taxonomy" id="2798801"/>
    <lineage>
        <taxon>Bacteria</taxon>
        <taxon>Pseudomonadati</taxon>
        <taxon>Pseudomonadota</taxon>
        <taxon>Alphaproteobacteria</taxon>
        <taxon>Hyphomicrobiales</taxon>
        <taxon>Devosiaceae</taxon>
        <taxon>Devosia</taxon>
    </lineage>
</organism>
<proteinExistence type="predicted"/>
<feature type="compositionally biased region" description="Low complexity" evidence="1">
    <location>
        <begin position="172"/>
        <end position="188"/>
    </location>
</feature>
<name>A0A934IWB7_9HYPH</name>
<sequence>MDELTKIKGIGNATAAKLAAGGVDTFAKLAASNHEQLELLKIPGDAEDHGKFIAAAAELVPKTIDLNNATAEEVAAQAAKIETARLQLAQLADAVVLAHGHLQGLPADAAPELVADAQTSLHNARSLITAATKEACALLGVPLGAPLPAALLEELAPLAELPAIERPAVAKTAPPAAAEAQASAAPEVADAEERDRDIFADVPALEQDQAHAFLADVVDHARAAAASGEVPEAIAYLQQHRSELLVGQALLGELLEGINSEISALEEIQTTAPVERPVEVTATVDSRWRSGRQFTKAPTRFEAGELGSDELEALRGDPLLIVELL</sequence>
<evidence type="ECO:0000313" key="3">
    <source>
        <dbReference type="Proteomes" id="UP000602124"/>
    </source>
</evidence>
<dbReference type="AlphaFoldDB" id="A0A934IWB7"/>
<evidence type="ECO:0000313" key="2">
    <source>
        <dbReference type="EMBL" id="MBJ3783410.1"/>
    </source>
</evidence>
<comment type="caution">
    <text evidence="2">The sequence shown here is derived from an EMBL/GenBank/DDBJ whole genome shotgun (WGS) entry which is preliminary data.</text>
</comment>
<accession>A0A934IWB7</accession>
<dbReference type="Proteomes" id="UP000602124">
    <property type="component" value="Unassembled WGS sequence"/>
</dbReference>
<protein>
    <submittedName>
        <fullName evidence="2">Helix-hairpin-helix domain-containing protein</fullName>
    </submittedName>
</protein>
<dbReference type="Gene3D" id="1.10.150.20">
    <property type="entry name" value="5' to 3' exonuclease, C-terminal subdomain"/>
    <property type="match status" value="1"/>
</dbReference>
<reference evidence="2" key="1">
    <citation type="submission" date="2020-12" db="EMBL/GenBank/DDBJ databases">
        <title>Devosia sp. MSA67 isolated from Mo River.</title>
        <authorList>
            <person name="Ma F."/>
            <person name="Zi Z."/>
        </authorList>
    </citation>
    <scope>NUCLEOTIDE SEQUENCE</scope>
    <source>
        <strain evidence="2">MSA67</strain>
    </source>
</reference>
<dbReference type="RefSeq" id="WP_198874647.1">
    <property type="nucleotide sequence ID" value="NZ_JAEKMH010000001.1"/>
</dbReference>
<feature type="region of interest" description="Disordered" evidence="1">
    <location>
        <begin position="172"/>
        <end position="193"/>
    </location>
</feature>
<evidence type="ECO:0000256" key="1">
    <source>
        <dbReference type="SAM" id="MobiDB-lite"/>
    </source>
</evidence>
<gene>
    <name evidence="2" type="ORF">JEQ47_01640</name>
</gene>
<dbReference type="Pfam" id="PF14520">
    <property type="entry name" value="HHH_5"/>
    <property type="match status" value="1"/>
</dbReference>
<dbReference type="SUPFAM" id="SSF160059">
    <property type="entry name" value="PriA/YqbF domain"/>
    <property type="match status" value="1"/>
</dbReference>
<keyword evidence="3" id="KW-1185">Reference proteome</keyword>